<dbReference type="Proteomes" id="UP000002601">
    <property type="component" value="Chromosome"/>
</dbReference>
<dbReference type="STRING" id="526222.Desal_2011"/>
<dbReference type="InterPro" id="IPR007439">
    <property type="entry name" value="Chemotax_Pase_CheZ"/>
</dbReference>
<gene>
    <name evidence="2" type="ordered locus">Desal_2011</name>
</gene>
<feature type="region of interest" description="Disordered" evidence="1">
    <location>
        <begin position="206"/>
        <end position="247"/>
    </location>
</feature>
<dbReference type="AlphaFoldDB" id="C6BV96"/>
<proteinExistence type="predicted"/>
<evidence type="ECO:0000313" key="2">
    <source>
        <dbReference type="EMBL" id="ACS80071.1"/>
    </source>
</evidence>
<organism evidence="2 3">
    <name type="scientific">Maridesulfovibrio salexigens (strain ATCC 14822 / DSM 2638 / NCIMB 8403 / VKM B-1763)</name>
    <name type="common">Desulfovibrio salexigens</name>
    <dbReference type="NCBI Taxonomy" id="526222"/>
    <lineage>
        <taxon>Bacteria</taxon>
        <taxon>Pseudomonadati</taxon>
        <taxon>Thermodesulfobacteriota</taxon>
        <taxon>Desulfovibrionia</taxon>
        <taxon>Desulfovibrionales</taxon>
        <taxon>Desulfovibrionaceae</taxon>
        <taxon>Maridesulfovibrio</taxon>
    </lineage>
</organism>
<dbReference type="GO" id="GO:0003824">
    <property type="term" value="F:catalytic activity"/>
    <property type="evidence" value="ECO:0007669"/>
    <property type="project" value="InterPro"/>
</dbReference>
<dbReference type="GO" id="GO:0050920">
    <property type="term" value="P:regulation of chemotaxis"/>
    <property type="evidence" value="ECO:0007669"/>
    <property type="project" value="InterPro"/>
</dbReference>
<reference evidence="2 3" key="1">
    <citation type="submission" date="2009-06" db="EMBL/GenBank/DDBJ databases">
        <title>Complete sequence of Desulfovibrio salexigens DSM 2638.</title>
        <authorList>
            <consortium name="US DOE Joint Genome Institute"/>
            <person name="Lucas S."/>
            <person name="Copeland A."/>
            <person name="Lapidus A."/>
            <person name="Glavina del Rio T."/>
            <person name="Tice H."/>
            <person name="Bruce D."/>
            <person name="Goodwin L."/>
            <person name="Pitluck S."/>
            <person name="Munk A.C."/>
            <person name="Brettin T."/>
            <person name="Detter J.C."/>
            <person name="Han C."/>
            <person name="Tapia R."/>
            <person name="Larimer F."/>
            <person name="Land M."/>
            <person name="Hauser L."/>
            <person name="Kyrpides N."/>
            <person name="Anderson I."/>
            <person name="Wall J.D."/>
            <person name="Arkin A.P."/>
            <person name="Dehal P."/>
            <person name="Chivian D."/>
            <person name="Giles B."/>
            <person name="Hazen T.C."/>
        </authorList>
    </citation>
    <scope>NUCLEOTIDE SEQUENCE [LARGE SCALE GENOMIC DNA]</scope>
    <source>
        <strain evidence="3">ATCC 14822 / DSM 2638 / NCIMB 8403 / VKM B-1763</strain>
    </source>
</reference>
<dbReference type="KEGG" id="dsa:Desal_2011"/>
<dbReference type="RefSeq" id="WP_015851887.1">
    <property type="nucleotide sequence ID" value="NC_012881.1"/>
</dbReference>
<dbReference type="OrthoDB" id="5455460at2"/>
<sequence>MINDDQIVREMMEKVSEDLSKSLKESIADAVQKEISKSMSQTLLEGEFYRRINIDLQNGLRDIYQEVAKAKKGPAGSAGSVEVCVDSDPDQLFNEASDQLDAIMRTTEKATQDIMDILEKTQETQFALANIIKAFESGGVKKEQREELANINDTLGQDIMTIMTTLSFQDLTGQRIKIIIDTIKSVEKIVLDLYMSTGLKIKAREQAPEKSLEQLDQETQSKMSELKGPTEKADQGNVDDLLASLGL</sequence>
<evidence type="ECO:0000256" key="1">
    <source>
        <dbReference type="SAM" id="MobiDB-lite"/>
    </source>
</evidence>
<keyword evidence="3" id="KW-1185">Reference proteome</keyword>
<evidence type="ECO:0000313" key="3">
    <source>
        <dbReference type="Proteomes" id="UP000002601"/>
    </source>
</evidence>
<dbReference type="eggNOG" id="COG3143">
    <property type="taxonomic scope" value="Bacteria"/>
</dbReference>
<name>C6BV96_MARSD</name>
<protein>
    <submittedName>
        <fullName evidence="2">Putative chemotaxis phosphatase, CheZ</fullName>
    </submittedName>
</protein>
<accession>C6BV96</accession>
<feature type="compositionally biased region" description="Basic and acidic residues" evidence="1">
    <location>
        <begin position="224"/>
        <end position="234"/>
    </location>
</feature>
<dbReference type="SUPFAM" id="SSF75708">
    <property type="entry name" value="Chemotaxis phosphatase CheZ"/>
    <property type="match status" value="1"/>
</dbReference>
<dbReference type="Gene3D" id="1.10.287.500">
    <property type="entry name" value="Helix hairpin bin"/>
    <property type="match status" value="1"/>
</dbReference>
<dbReference type="HOGENOM" id="CLU_1145735_0_0_7"/>
<dbReference type="EMBL" id="CP001649">
    <property type="protein sequence ID" value="ACS80071.1"/>
    <property type="molecule type" value="Genomic_DNA"/>
</dbReference>
<dbReference type="Pfam" id="PF04344">
    <property type="entry name" value="CheZ"/>
    <property type="match status" value="1"/>
</dbReference>
<dbReference type="GO" id="GO:0009288">
    <property type="term" value="C:bacterial-type flagellum"/>
    <property type="evidence" value="ECO:0007669"/>
    <property type="project" value="InterPro"/>
</dbReference>